<dbReference type="AlphaFoldDB" id="A0AAV7NMH3"/>
<evidence type="ECO:0000313" key="2">
    <source>
        <dbReference type="EMBL" id="KAJ1115879.1"/>
    </source>
</evidence>
<gene>
    <name evidence="2" type="ORF">NDU88_004100</name>
</gene>
<feature type="region of interest" description="Disordered" evidence="1">
    <location>
        <begin position="1"/>
        <end position="21"/>
    </location>
</feature>
<name>A0AAV7NMH3_PLEWA</name>
<keyword evidence="3" id="KW-1185">Reference proteome</keyword>
<evidence type="ECO:0000313" key="3">
    <source>
        <dbReference type="Proteomes" id="UP001066276"/>
    </source>
</evidence>
<organism evidence="2 3">
    <name type="scientific">Pleurodeles waltl</name>
    <name type="common">Iberian ribbed newt</name>
    <dbReference type="NCBI Taxonomy" id="8319"/>
    <lineage>
        <taxon>Eukaryota</taxon>
        <taxon>Metazoa</taxon>
        <taxon>Chordata</taxon>
        <taxon>Craniata</taxon>
        <taxon>Vertebrata</taxon>
        <taxon>Euteleostomi</taxon>
        <taxon>Amphibia</taxon>
        <taxon>Batrachia</taxon>
        <taxon>Caudata</taxon>
        <taxon>Salamandroidea</taxon>
        <taxon>Salamandridae</taxon>
        <taxon>Pleurodelinae</taxon>
        <taxon>Pleurodeles</taxon>
    </lineage>
</organism>
<proteinExistence type="predicted"/>
<evidence type="ECO:0000256" key="1">
    <source>
        <dbReference type="SAM" id="MobiDB-lite"/>
    </source>
</evidence>
<dbReference type="Proteomes" id="UP001066276">
    <property type="component" value="Chromosome 8"/>
</dbReference>
<comment type="caution">
    <text evidence="2">The sequence shown here is derived from an EMBL/GenBank/DDBJ whole genome shotgun (WGS) entry which is preliminary data.</text>
</comment>
<sequence length="251" mass="29120">MACSFDEENLVREERSTRSLQRQIYEQHNGTRGNSHSKKPMVFTCGTDFPYVECSFDEENLVREERSTRSLQRQIYEQQNGTRGNSHSKKPMVSPCGTDFPYVECSFDEKDLVREERCTRSFQTITNKLYVKRRIYEQHNYTKGNSLSKKPMAFNYGTNFPDVQISNEGTLLARKQDATNPILKNSFSLYFELIRLKSQPVDDITDRKLETEPSMSVEGTYVQTAQCSHDLNTLLREQKTTRSSQTSTINL</sequence>
<accession>A0AAV7NMH3</accession>
<dbReference type="EMBL" id="JANPWB010000012">
    <property type="protein sequence ID" value="KAJ1115879.1"/>
    <property type="molecule type" value="Genomic_DNA"/>
</dbReference>
<protein>
    <submittedName>
        <fullName evidence="2">Uncharacterized protein</fullName>
    </submittedName>
</protein>
<reference evidence="2" key="1">
    <citation type="journal article" date="2022" name="bioRxiv">
        <title>Sequencing and chromosome-scale assembly of the giantPleurodeles waltlgenome.</title>
        <authorList>
            <person name="Brown T."/>
            <person name="Elewa A."/>
            <person name="Iarovenko S."/>
            <person name="Subramanian E."/>
            <person name="Araus A.J."/>
            <person name="Petzold A."/>
            <person name="Susuki M."/>
            <person name="Suzuki K.-i.T."/>
            <person name="Hayashi T."/>
            <person name="Toyoda A."/>
            <person name="Oliveira C."/>
            <person name="Osipova E."/>
            <person name="Leigh N.D."/>
            <person name="Simon A."/>
            <person name="Yun M.H."/>
        </authorList>
    </citation>
    <scope>NUCLEOTIDE SEQUENCE</scope>
    <source>
        <strain evidence="2">20211129_DDA</strain>
        <tissue evidence="2">Liver</tissue>
    </source>
</reference>